<comment type="caution">
    <text evidence="1">The sequence shown here is derived from an EMBL/GenBank/DDBJ whole genome shotgun (WGS) entry which is preliminary data.</text>
</comment>
<evidence type="ECO:0000313" key="1">
    <source>
        <dbReference type="EMBL" id="KAA3466221.1"/>
    </source>
</evidence>
<dbReference type="EMBL" id="SMMG02000007">
    <property type="protein sequence ID" value="KAA3466221.1"/>
    <property type="molecule type" value="Genomic_DNA"/>
</dbReference>
<reference evidence="2" key="1">
    <citation type="journal article" date="2019" name="Plant Biotechnol. J.">
        <title>Genome sequencing of the Australian wild diploid species Gossypium australe highlights disease resistance and delayed gland morphogenesis.</title>
        <authorList>
            <person name="Cai Y."/>
            <person name="Cai X."/>
            <person name="Wang Q."/>
            <person name="Wang P."/>
            <person name="Zhang Y."/>
            <person name="Cai C."/>
            <person name="Xu Y."/>
            <person name="Wang K."/>
            <person name="Zhou Z."/>
            <person name="Wang C."/>
            <person name="Geng S."/>
            <person name="Li B."/>
            <person name="Dong Q."/>
            <person name="Hou Y."/>
            <person name="Wang H."/>
            <person name="Ai P."/>
            <person name="Liu Z."/>
            <person name="Yi F."/>
            <person name="Sun M."/>
            <person name="An G."/>
            <person name="Cheng J."/>
            <person name="Zhang Y."/>
            <person name="Shi Q."/>
            <person name="Xie Y."/>
            <person name="Shi X."/>
            <person name="Chang Y."/>
            <person name="Huang F."/>
            <person name="Chen Y."/>
            <person name="Hong S."/>
            <person name="Mi L."/>
            <person name="Sun Q."/>
            <person name="Zhang L."/>
            <person name="Zhou B."/>
            <person name="Peng R."/>
            <person name="Zhang X."/>
            <person name="Liu F."/>
        </authorList>
    </citation>
    <scope>NUCLEOTIDE SEQUENCE [LARGE SCALE GENOMIC DNA]</scope>
    <source>
        <strain evidence="2">cv. PA1801</strain>
    </source>
</reference>
<accession>A0A5B6VB33</accession>
<evidence type="ECO:0000313" key="2">
    <source>
        <dbReference type="Proteomes" id="UP000325315"/>
    </source>
</evidence>
<dbReference type="Proteomes" id="UP000325315">
    <property type="component" value="Unassembled WGS sequence"/>
</dbReference>
<name>A0A5B6VB33_9ROSI</name>
<protein>
    <submittedName>
        <fullName evidence="1">Uncharacterized protein</fullName>
    </submittedName>
</protein>
<proteinExistence type="predicted"/>
<gene>
    <name evidence="1" type="ORF">EPI10_001332</name>
</gene>
<sequence length="113" mass="13176">MDPKNQNEVQGNEVAIAHNTILIIDDKDKAIRNKDAKLRNEITTFQQLDDESLYEAWERFKERVARVHEVDALTSLAAQVWNIAKQLLDEAEGLLDPRKLRLKMNLPRERKIN</sequence>
<dbReference type="AlphaFoldDB" id="A0A5B6VB33"/>
<organism evidence="1 2">
    <name type="scientific">Gossypium australe</name>
    <dbReference type="NCBI Taxonomy" id="47621"/>
    <lineage>
        <taxon>Eukaryota</taxon>
        <taxon>Viridiplantae</taxon>
        <taxon>Streptophyta</taxon>
        <taxon>Embryophyta</taxon>
        <taxon>Tracheophyta</taxon>
        <taxon>Spermatophyta</taxon>
        <taxon>Magnoliopsida</taxon>
        <taxon>eudicotyledons</taxon>
        <taxon>Gunneridae</taxon>
        <taxon>Pentapetalae</taxon>
        <taxon>rosids</taxon>
        <taxon>malvids</taxon>
        <taxon>Malvales</taxon>
        <taxon>Malvaceae</taxon>
        <taxon>Malvoideae</taxon>
        <taxon>Gossypium</taxon>
    </lineage>
</organism>
<keyword evidence="2" id="KW-1185">Reference proteome</keyword>